<feature type="compositionally biased region" description="Polar residues" evidence="8">
    <location>
        <begin position="511"/>
        <end position="524"/>
    </location>
</feature>
<proteinExistence type="inferred from homology"/>
<evidence type="ECO:0000256" key="1">
    <source>
        <dbReference type="ARBA" id="ARBA00004906"/>
    </source>
</evidence>
<dbReference type="SMART" id="SM00320">
    <property type="entry name" value="WD40"/>
    <property type="match status" value="5"/>
</dbReference>
<dbReference type="InterPro" id="IPR051865">
    <property type="entry name" value="WD-repeat_CDT2_adapter"/>
</dbReference>
<dbReference type="SUPFAM" id="SSF50978">
    <property type="entry name" value="WD40 repeat-like"/>
    <property type="match status" value="1"/>
</dbReference>
<feature type="coiled-coil region" evidence="7">
    <location>
        <begin position="8"/>
        <end position="60"/>
    </location>
</feature>
<keyword evidence="2 6" id="KW-0853">WD repeat</keyword>
<dbReference type="InterPro" id="IPR036322">
    <property type="entry name" value="WD40_repeat_dom_sf"/>
</dbReference>
<feature type="repeat" description="WD" evidence="6">
    <location>
        <begin position="126"/>
        <end position="161"/>
    </location>
</feature>
<evidence type="ECO:0000256" key="5">
    <source>
        <dbReference type="ARBA" id="ARBA00038344"/>
    </source>
</evidence>
<evidence type="ECO:0000256" key="4">
    <source>
        <dbReference type="ARBA" id="ARBA00022786"/>
    </source>
</evidence>
<dbReference type="GO" id="GO:0043161">
    <property type="term" value="P:proteasome-mediated ubiquitin-dependent protein catabolic process"/>
    <property type="evidence" value="ECO:0007669"/>
    <property type="project" value="TreeGrafter"/>
</dbReference>
<feature type="region of interest" description="Disordered" evidence="8">
    <location>
        <begin position="687"/>
        <end position="728"/>
    </location>
</feature>
<sequence>MNNLADYIVRLERKLSANDNEILNLKRKLKSNEPFIQGFNEMWEDQVREKKEQRDRKREDWRRGRVAKENMEPFSPPSKKIKNWRAHSNAIFDLAWMGGDSKLLSAAGDQTVVLWDVPTAKKLNSFQGHTSSVRSVNFKTNDPAVFATGSRDGHVMIWDIRCNKKGLYTSPVQVIKNAHSIPHILKAKKKSKLGPSRDSQQSVTIVVYQTDMTLLSAGAVDGCVKMWDLRKNYSSSIPDPMAKHTFNYSGVNKRSHGYSSLVLDSSCTQLFASCTDDIIYQYNLLSLDPKPVAHFKGHQNKSFYVKAAISPDDQYLLSGSSNEMAYIWKITKPNESPVVLKGHNAEVTDVSWNCNDFTKLATLSDDNTMRIWRLNRRLEPRLPREVTGYSERTHREIGISASQQVEVTPNKIPCTPKTVSPSILHFLSKSAQKATCDKTAKLDNKSDLTEGSKSIDNSCDRNISQNTSKSVLVMCNEESKTRVSCKRKLVCDDEEDDNPRKRPNIGDQDFVFSSPNKPSTSANVMRSPWKCDDNPQKWLQTSKMASPIGSPRKRCSVLLEKSTTDNSPSKLSFPATPQSVPSHVKTKLFNSSPTVNLPNLVEEGTVRDINVNFKKCDKENSPKKIDWLTKKRLEKESESANIRKELGSPRLRKTKSISQDISAFKNSNSPKINKKSKLKEDMTLRAEISSPCRVRGNNSQEEDDYTTEKLRETPPKGMKSLKHYFSVK</sequence>
<name>A0A6J8C828_MYTCO</name>
<dbReference type="InterPro" id="IPR001680">
    <property type="entry name" value="WD40_rpt"/>
</dbReference>
<dbReference type="InterPro" id="IPR015943">
    <property type="entry name" value="WD40/YVTN_repeat-like_dom_sf"/>
</dbReference>
<feature type="region of interest" description="Disordered" evidence="8">
    <location>
        <begin position="492"/>
        <end position="535"/>
    </location>
</feature>
<gene>
    <name evidence="9" type="ORF">MCOR_26611</name>
</gene>
<evidence type="ECO:0000256" key="6">
    <source>
        <dbReference type="PROSITE-ProRule" id="PRU00221"/>
    </source>
</evidence>
<dbReference type="InterPro" id="IPR020472">
    <property type="entry name" value="WD40_PAC1"/>
</dbReference>
<dbReference type="Gene3D" id="2.130.10.10">
    <property type="entry name" value="YVTN repeat-like/Quinoprotein amine dehydrogenase"/>
    <property type="match status" value="2"/>
</dbReference>
<dbReference type="Pfam" id="PF00400">
    <property type="entry name" value="WD40"/>
    <property type="match status" value="5"/>
</dbReference>
<evidence type="ECO:0000313" key="9">
    <source>
        <dbReference type="EMBL" id="CAC5391611.1"/>
    </source>
</evidence>
<dbReference type="PROSITE" id="PS50082">
    <property type="entry name" value="WD_REPEATS_2"/>
    <property type="match status" value="4"/>
</dbReference>
<dbReference type="AlphaFoldDB" id="A0A6J8C828"/>
<feature type="repeat" description="WD" evidence="6">
    <location>
        <begin position="196"/>
        <end position="237"/>
    </location>
</feature>
<organism evidence="9 10">
    <name type="scientific">Mytilus coruscus</name>
    <name type="common">Sea mussel</name>
    <dbReference type="NCBI Taxonomy" id="42192"/>
    <lineage>
        <taxon>Eukaryota</taxon>
        <taxon>Metazoa</taxon>
        <taxon>Spiralia</taxon>
        <taxon>Lophotrochozoa</taxon>
        <taxon>Mollusca</taxon>
        <taxon>Bivalvia</taxon>
        <taxon>Autobranchia</taxon>
        <taxon>Pteriomorphia</taxon>
        <taxon>Mytilida</taxon>
        <taxon>Mytiloidea</taxon>
        <taxon>Mytilidae</taxon>
        <taxon>Mytilinae</taxon>
        <taxon>Mytilus</taxon>
    </lineage>
</organism>
<dbReference type="EMBL" id="CACVKT020004797">
    <property type="protein sequence ID" value="CAC5391611.1"/>
    <property type="molecule type" value="Genomic_DNA"/>
</dbReference>
<evidence type="ECO:0000256" key="7">
    <source>
        <dbReference type="SAM" id="Coils"/>
    </source>
</evidence>
<feature type="repeat" description="WD" evidence="6">
    <location>
        <begin position="340"/>
        <end position="375"/>
    </location>
</feature>
<feature type="repeat" description="WD" evidence="6">
    <location>
        <begin position="84"/>
        <end position="125"/>
    </location>
</feature>
<dbReference type="PROSITE" id="PS00678">
    <property type="entry name" value="WD_REPEATS_1"/>
    <property type="match status" value="2"/>
</dbReference>
<dbReference type="PRINTS" id="PR00320">
    <property type="entry name" value="GPROTEINBRPT"/>
</dbReference>
<evidence type="ECO:0000256" key="2">
    <source>
        <dbReference type="ARBA" id="ARBA00022574"/>
    </source>
</evidence>
<protein>
    <submittedName>
        <fullName evidence="9">DTL</fullName>
    </submittedName>
</protein>
<keyword evidence="4" id="KW-0833">Ubl conjugation pathway</keyword>
<evidence type="ECO:0000256" key="3">
    <source>
        <dbReference type="ARBA" id="ARBA00022737"/>
    </source>
</evidence>
<dbReference type="PANTHER" id="PTHR22852:SF0">
    <property type="entry name" value="DENTICLELESS PROTEIN HOMOLOG"/>
    <property type="match status" value="1"/>
</dbReference>
<evidence type="ECO:0000256" key="8">
    <source>
        <dbReference type="SAM" id="MobiDB-lite"/>
    </source>
</evidence>
<dbReference type="InterPro" id="IPR019775">
    <property type="entry name" value="WD40_repeat_CS"/>
</dbReference>
<evidence type="ECO:0000313" key="10">
    <source>
        <dbReference type="Proteomes" id="UP000507470"/>
    </source>
</evidence>
<dbReference type="GO" id="GO:0030674">
    <property type="term" value="F:protein-macromolecule adaptor activity"/>
    <property type="evidence" value="ECO:0007669"/>
    <property type="project" value="TreeGrafter"/>
</dbReference>
<reference evidence="9 10" key="1">
    <citation type="submission" date="2020-06" db="EMBL/GenBank/DDBJ databases">
        <authorList>
            <person name="Li R."/>
            <person name="Bekaert M."/>
        </authorList>
    </citation>
    <scope>NUCLEOTIDE SEQUENCE [LARGE SCALE GENOMIC DNA]</scope>
    <source>
        <strain evidence="10">wild</strain>
    </source>
</reference>
<dbReference type="GO" id="GO:0005634">
    <property type="term" value="C:nucleus"/>
    <property type="evidence" value="ECO:0007669"/>
    <property type="project" value="TreeGrafter"/>
</dbReference>
<dbReference type="OrthoDB" id="2096344at2759"/>
<keyword evidence="3" id="KW-0677">Repeat</keyword>
<keyword evidence="10" id="KW-1185">Reference proteome</keyword>
<comment type="similarity">
    <text evidence="5">Belongs to the WD repeat cdt2 family.</text>
</comment>
<keyword evidence="7" id="KW-0175">Coiled coil</keyword>
<comment type="pathway">
    <text evidence="1">Protein modification; protein ubiquitination.</text>
</comment>
<dbReference type="PROSITE" id="PS50294">
    <property type="entry name" value="WD_REPEATS_REGION"/>
    <property type="match status" value="3"/>
</dbReference>
<dbReference type="CDD" id="cd00200">
    <property type="entry name" value="WD40"/>
    <property type="match status" value="1"/>
</dbReference>
<dbReference type="PANTHER" id="PTHR22852">
    <property type="entry name" value="LETHAL 2 DENTICLELESS PROTEIN RETINOIC ACID-REGULATED NUCLEAR MATRIX-ASSOCIATED PROTEIN"/>
    <property type="match status" value="1"/>
</dbReference>
<dbReference type="Proteomes" id="UP000507470">
    <property type="component" value="Unassembled WGS sequence"/>
</dbReference>
<accession>A0A6J8C828</accession>